<dbReference type="RefSeq" id="WP_283217609.1">
    <property type="nucleotide sequence ID" value="NZ_LGFD01000019.1"/>
</dbReference>
<organism evidence="2 3">
    <name type="scientific">Thermococcus sibiricus</name>
    <dbReference type="NCBI Taxonomy" id="172049"/>
    <lineage>
        <taxon>Archaea</taxon>
        <taxon>Methanobacteriati</taxon>
        <taxon>Methanobacteriota</taxon>
        <taxon>Thermococci</taxon>
        <taxon>Thermococcales</taxon>
        <taxon>Thermococcaceae</taxon>
        <taxon>Thermococcus</taxon>
    </lineage>
</organism>
<feature type="transmembrane region" description="Helical" evidence="1">
    <location>
        <begin position="59"/>
        <end position="79"/>
    </location>
</feature>
<evidence type="ECO:0000256" key="1">
    <source>
        <dbReference type="SAM" id="Phobius"/>
    </source>
</evidence>
<dbReference type="AlphaFoldDB" id="A0A101ELW1"/>
<keyword evidence="1" id="KW-0812">Transmembrane</keyword>
<sequence length="180" mass="20208">MKSKNSTWAVISVMLAFFSIYLGMKLAEIEKSEEEEIKEMKVLTLTIEISFPIMKGKKMLLPALLAVVALGWIVGWVTNSGKSELALIAFALTAIFVNLYFSYLEKKGFILEDERTLRINEIASRRTLQITSISLAVAMLLLSGKLSDPKMEGAFLTVGLVLAVMLTLHLLFRHYYSRVI</sequence>
<evidence type="ECO:0000313" key="2">
    <source>
        <dbReference type="EMBL" id="KUK17582.1"/>
    </source>
</evidence>
<dbReference type="PATRIC" id="fig|172049.5.peg.2027"/>
<proteinExistence type="predicted"/>
<feature type="transmembrane region" description="Helical" evidence="1">
    <location>
        <begin position="154"/>
        <end position="172"/>
    </location>
</feature>
<protein>
    <recommendedName>
        <fullName evidence="4">DUF2178 domain-containing protein</fullName>
    </recommendedName>
</protein>
<evidence type="ECO:0000313" key="3">
    <source>
        <dbReference type="Proteomes" id="UP000053911"/>
    </source>
</evidence>
<dbReference type="InterPro" id="IPR019235">
    <property type="entry name" value="DUF2178_TM"/>
</dbReference>
<feature type="transmembrane region" description="Helical" evidence="1">
    <location>
        <begin position="85"/>
        <end position="104"/>
    </location>
</feature>
<feature type="transmembrane region" description="Helical" evidence="1">
    <location>
        <begin position="6"/>
        <end position="24"/>
    </location>
</feature>
<reference evidence="3" key="1">
    <citation type="journal article" date="2015" name="MBio">
        <title>Genome-Resolved Metagenomic Analysis Reveals Roles for Candidate Phyla and Other Microbial Community Members in Biogeochemical Transformations in Oil Reservoirs.</title>
        <authorList>
            <person name="Hu P."/>
            <person name="Tom L."/>
            <person name="Singh A."/>
            <person name="Thomas B.C."/>
            <person name="Baker B.J."/>
            <person name="Piceno Y.M."/>
            <person name="Andersen G.L."/>
            <person name="Banfield J.F."/>
        </authorList>
    </citation>
    <scope>NUCLEOTIDE SEQUENCE [LARGE SCALE GENOMIC DNA]</scope>
</reference>
<keyword evidence="1" id="KW-1133">Transmembrane helix</keyword>
<gene>
    <name evidence="2" type="ORF">XD54_1094</name>
</gene>
<comment type="caution">
    <text evidence="2">The sequence shown here is derived from an EMBL/GenBank/DDBJ whole genome shotgun (WGS) entry which is preliminary data.</text>
</comment>
<dbReference type="EMBL" id="LGFD01000019">
    <property type="protein sequence ID" value="KUK17582.1"/>
    <property type="molecule type" value="Genomic_DNA"/>
</dbReference>
<dbReference type="Proteomes" id="UP000053911">
    <property type="component" value="Unassembled WGS sequence"/>
</dbReference>
<name>A0A101ELW1_9EURY</name>
<keyword evidence="1" id="KW-0472">Membrane</keyword>
<evidence type="ECO:0008006" key="4">
    <source>
        <dbReference type="Google" id="ProtNLM"/>
    </source>
</evidence>
<accession>A0A101ELW1</accession>
<dbReference type="Pfam" id="PF09946">
    <property type="entry name" value="DUF2178"/>
    <property type="match status" value="1"/>
</dbReference>